<reference evidence="1" key="1">
    <citation type="submission" date="2018-02" db="EMBL/GenBank/DDBJ databases">
        <title>Rhizophora mucronata_Transcriptome.</title>
        <authorList>
            <person name="Meera S.P."/>
            <person name="Sreeshan A."/>
            <person name="Augustine A."/>
        </authorList>
    </citation>
    <scope>NUCLEOTIDE SEQUENCE</scope>
    <source>
        <tissue evidence="1">Leaf</tissue>
    </source>
</reference>
<dbReference type="AlphaFoldDB" id="A0A2P2QW28"/>
<dbReference type="EMBL" id="GGEC01090736">
    <property type="protein sequence ID" value="MBX71220.1"/>
    <property type="molecule type" value="Transcribed_RNA"/>
</dbReference>
<sequence>MLRVACADIIYDRFHLEFRIHLHECDSIFSTVVGTILSIMNTLRFLKF</sequence>
<proteinExistence type="predicted"/>
<evidence type="ECO:0000313" key="1">
    <source>
        <dbReference type="EMBL" id="MBX71220.1"/>
    </source>
</evidence>
<accession>A0A2P2QW28</accession>
<protein>
    <submittedName>
        <fullName evidence="1">Uncharacterized protein</fullName>
    </submittedName>
</protein>
<organism evidence="1">
    <name type="scientific">Rhizophora mucronata</name>
    <name type="common">Asiatic mangrove</name>
    <dbReference type="NCBI Taxonomy" id="61149"/>
    <lineage>
        <taxon>Eukaryota</taxon>
        <taxon>Viridiplantae</taxon>
        <taxon>Streptophyta</taxon>
        <taxon>Embryophyta</taxon>
        <taxon>Tracheophyta</taxon>
        <taxon>Spermatophyta</taxon>
        <taxon>Magnoliopsida</taxon>
        <taxon>eudicotyledons</taxon>
        <taxon>Gunneridae</taxon>
        <taxon>Pentapetalae</taxon>
        <taxon>rosids</taxon>
        <taxon>fabids</taxon>
        <taxon>Malpighiales</taxon>
        <taxon>Rhizophoraceae</taxon>
        <taxon>Rhizophora</taxon>
    </lineage>
</organism>
<name>A0A2P2QW28_RHIMU</name>